<feature type="transmembrane region" description="Helical" evidence="9">
    <location>
        <begin position="20"/>
        <end position="39"/>
    </location>
</feature>
<feature type="compositionally biased region" description="Low complexity" evidence="8">
    <location>
        <begin position="343"/>
        <end position="369"/>
    </location>
</feature>
<feature type="transmembrane region" description="Helical" evidence="9">
    <location>
        <begin position="83"/>
        <end position="102"/>
    </location>
</feature>
<evidence type="ECO:0000256" key="3">
    <source>
        <dbReference type="ARBA" id="ARBA00022448"/>
    </source>
</evidence>
<organism evidence="10 11">
    <name type="scientific">Kocuria rosea subsp. polaris</name>
    <dbReference type="NCBI Taxonomy" id="136273"/>
    <lineage>
        <taxon>Bacteria</taxon>
        <taxon>Bacillati</taxon>
        <taxon>Actinomycetota</taxon>
        <taxon>Actinomycetes</taxon>
        <taxon>Micrococcales</taxon>
        <taxon>Micrococcaceae</taxon>
        <taxon>Kocuria</taxon>
    </lineage>
</organism>
<dbReference type="GO" id="GO:0005886">
    <property type="term" value="C:plasma membrane"/>
    <property type="evidence" value="ECO:0007669"/>
    <property type="project" value="UniProtKB-SubCell"/>
</dbReference>
<feature type="transmembrane region" description="Helical" evidence="9">
    <location>
        <begin position="59"/>
        <end position="77"/>
    </location>
</feature>
<dbReference type="InterPro" id="IPR038665">
    <property type="entry name" value="Voltage-dep_anion_channel_sf"/>
</dbReference>
<feature type="transmembrane region" description="Helical" evidence="9">
    <location>
        <begin position="263"/>
        <end position="282"/>
    </location>
</feature>
<keyword evidence="3" id="KW-0813">Transport</keyword>
<evidence type="ECO:0000256" key="8">
    <source>
        <dbReference type="SAM" id="MobiDB-lite"/>
    </source>
</evidence>
<comment type="caution">
    <text evidence="10">The sequence shown here is derived from an EMBL/GenBank/DDBJ whole genome shotgun (WGS) entry which is preliminary data.</text>
</comment>
<dbReference type="EMBL" id="LQBK01000004">
    <property type="protein sequence ID" value="KUG61771.1"/>
    <property type="molecule type" value="Genomic_DNA"/>
</dbReference>
<keyword evidence="6 9" id="KW-1133">Transmembrane helix</keyword>
<accession>A0A0W8IPT2</accession>
<sequence>MASGILSVGLQLQGFPMLSAVLLAVCAGGWAVLCLLTVWRFAAFRRELLVEFLDPRRAFGFFTFVAGTNVLAARLATTGWHGATAVLLGLAGAVWLVLGYVVPWTAVLSRRTRPVVSTANGTWFIWVVASQSVAVAAAALDPVVADGTARHALSVVAVVCWSVGLFLYASAGVLVTLRMMLYPLRPVDLTPPYWVAMGACAITVLAASRIVEMSDTPMVAVVRGLVAGLGVVFWAFATWLIPALVAAGWWRHRVHRVPLRYESSLWSVVFPLGMYAVASIYLGRADGLPIVGLVGAAWLWVALGAWAVVFTAMLVHLVRRLLLGRQAPAPVWPGPDPADDPDTAGSPGPADGPDTAGSPGPAGGPDTAR</sequence>
<comment type="similarity">
    <text evidence="2">Belongs to the tellurite-resistance/dicarboxylate transporter (TDT) family.</text>
</comment>
<feature type="transmembrane region" description="Helical" evidence="9">
    <location>
        <begin position="288"/>
        <end position="315"/>
    </location>
</feature>
<evidence type="ECO:0000256" key="6">
    <source>
        <dbReference type="ARBA" id="ARBA00022989"/>
    </source>
</evidence>
<gene>
    <name evidence="10" type="ORF">AVL61_02400</name>
</gene>
<dbReference type="InterPro" id="IPR004695">
    <property type="entry name" value="SLAC1/Mae1/Ssu1/TehA"/>
</dbReference>
<evidence type="ECO:0000256" key="9">
    <source>
        <dbReference type="SAM" id="Phobius"/>
    </source>
</evidence>
<evidence type="ECO:0000256" key="5">
    <source>
        <dbReference type="ARBA" id="ARBA00022692"/>
    </source>
</evidence>
<dbReference type="PANTHER" id="PTHR31686:SF1">
    <property type="entry name" value="SULFITE EFFLUX PUMP SSU1"/>
    <property type="match status" value="1"/>
</dbReference>
<feature type="transmembrane region" description="Helical" evidence="9">
    <location>
        <begin position="231"/>
        <end position="251"/>
    </location>
</feature>
<dbReference type="GO" id="GO:0000319">
    <property type="term" value="F:sulfite transmembrane transporter activity"/>
    <property type="evidence" value="ECO:0007669"/>
    <property type="project" value="TreeGrafter"/>
</dbReference>
<dbReference type="Gene3D" id="1.50.10.150">
    <property type="entry name" value="Voltage-dependent anion channel"/>
    <property type="match status" value="1"/>
</dbReference>
<keyword evidence="7 9" id="KW-0472">Membrane</keyword>
<dbReference type="PANTHER" id="PTHR31686">
    <property type="match status" value="1"/>
</dbReference>
<feature type="transmembrane region" description="Helical" evidence="9">
    <location>
        <begin position="152"/>
        <end position="181"/>
    </location>
</feature>
<feature type="transmembrane region" description="Helical" evidence="9">
    <location>
        <begin position="123"/>
        <end position="140"/>
    </location>
</feature>
<feature type="region of interest" description="Disordered" evidence="8">
    <location>
        <begin position="332"/>
        <end position="369"/>
    </location>
</feature>
<evidence type="ECO:0000313" key="11">
    <source>
        <dbReference type="Proteomes" id="UP000053512"/>
    </source>
</evidence>
<name>A0A0W8IPT2_KOCRO</name>
<keyword evidence="5 9" id="KW-0812">Transmembrane</keyword>
<evidence type="ECO:0000313" key="10">
    <source>
        <dbReference type="EMBL" id="KUG61771.1"/>
    </source>
</evidence>
<dbReference type="OrthoDB" id="958273at2"/>
<dbReference type="Pfam" id="PF03595">
    <property type="entry name" value="SLAC1"/>
    <property type="match status" value="1"/>
</dbReference>
<evidence type="ECO:0000256" key="2">
    <source>
        <dbReference type="ARBA" id="ARBA00008566"/>
    </source>
</evidence>
<evidence type="ECO:0000256" key="4">
    <source>
        <dbReference type="ARBA" id="ARBA00022475"/>
    </source>
</evidence>
<evidence type="ECO:0000256" key="7">
    <source>
        <dbReference type="ARBA" id="ARBA00023136"/>
    </source>
</evidence>
<dbReference type="AlphaFoldDB" id="A0A0W8IPT2"/>
<dbReference type="Proteomes" id="UP000053512">
    <property type="component" value="Unassembled WGS sequence"/>
</dbReference>
<comment type="subcellular location">
    <subcellularLocation>
        <location evidence="1">Cell membrane</location>
        <topology evidence="1">Multi-pass membrane protein</topology>
    </subcellularLocation>
</comment>
<evidence type="ECO:0000256" key="1">
    <source>
        <dbReference type="ARBA" id="ARBA00004651"/>
    </source>
</evidence>
<reference evidence="11" key="1">
    <citation type="submission" date="2015-12" db="EMBL/GenBank/DDBJ databases">
        <authorList>
            <person name="Nair G.R."/>
            <person name="Kaur G."/>
            <person name="Mayilraj S."/>
        </authorList>
    </citation>
    <scope>NUCLEOTIDE SEQUENCE [LARGE SCALE GENOMIC DNA]</scope>
    <source>
        <strain evidence="11">CD08_4</strain>
    </source>
</reference>
<dbReference type="CDD" id="cd09319">
    <property type="entry name" value="TDT_like_1"/>
    <property type="match status" value="1"/>
</dbReference>
<protein>
    <submittedName>
        <fullName evidence="10">Tellurite resistance protein permease</fullName>
    </submittedName>
</protein>
<feature type="transmembrane region" description="Helical" evidence="9">
    <location>
        <begin position="193"/>
        <end position="211"/>
    </location>
</feature>
<proteinExistence type="inferred from homology"/>
<dbReference type="InterPro" id="IPR051629">
    <property type="entry name" value="Sulfite_efflux_TDT"/>
</dbReference>
<keyword evidence="4" id="KW-1003">Cell membrane</keyword>